<dbReference type="EMBL" id="JAANQT010004505">
    <property type="protein sequence ID" value="KAG1298697.1"/>
    <property type="molecule type" value="Genomic_DNA"/>
</dbReference>
<name>A0A9P7BL13_RHIOR</name>
<comment type="caution">
    <text evidence="2">The sequence shown here is derived from an EMBL/GenBank/DDBJ whole genome shotgun (WGS) entry which is preliminary data.</text>
</comment>
<reference evidence="2" key="1">
    <citation type="journal article" date="2020" name="Microb. Genom.">
        <title>Genetic diversity of clinical and environmental Mucorales isolates obtained from an investigation of mucormycosis cases among solid organ transplant recipients.</title>
        <authorList>
            <person name="Nguyen M.H."/>
            <person name="Kaul D."/>
            <person name="Muto C."/>
            <person name="Cheng S.J."/>
            <person name="Richter R.A."/>
            <person name="Bruno V.M."/>
            <person name="Liu G."/>
            <person name="Beyhan S."/>
            <person name="Sundermann A.J."/>
            <person name="Mounaud S."/>
            <person name="Pasculle A.W."/>
            <person name="Nierman W.C."/>
            <person name="Driscoll E."/>
            <person name="Cumbie R."/>
            <person name="Clancy C.J."/>
            <person name="Dupont C.L."/>
        </authorList>
    </citation>
    <scope>NUCLEOTIDE SEQUENCE</scope>
    <source>
        <strain evidence="2">GL11</strain>
    </source>
</reference>
<keyword evidence="3" id="KW-1185">Reference proteome</keyword>
<evidence type="ECO:0000256" key="1">
    <source>
        <dbReference type="SAM" id="MobiDB-lite"/>
    </source>
</evidence>
<evidence type="ECO:0000313" key="2">
    <source>
        <dbReference type="EMBL" id="KAG1298697.1"/>
    </source>
</evidence>
<protein>
    <submittedName>
        <fullName evidence="2">Uncharacterized protein</fullName>
    </submittedName>
</protein>
<organism evidence="2 3">
    <name type="scientific">Rhizopus oryzae</name>
    <name type="common">Mucormycosis agent</name>
    <name type="synonym">Rhizopus arrhizus var. delemar</name>
    <dbReference type="NCBI Taxonomy" id="64495"/>
    <lineage>
        <taxon>Eukaryota</taxon>
        <taxon>Fungi</taxon>
        <taxon>Fungi incertae sedis</taxon>
        <taxon>Mucoromycota</taxon>
        <taxon>Mucoromycotina</taxon>
        <taxon>Mucoromycetes</taxon>
        <taxon>Mucorales</taxon>
        <taxon>Mucorineae</taxon>
        <taxon>Rhizopodaceae</taxon>
        <taxon>Rhizopus</taxon>
    </lineage>
</organism>
<evidence type="ECO:0000313" key="3">
    <source>
        <dbReference type="Proteomes" id="UP000716291"/>
    </source>
</evidence>
<proteinExistence type="predicted"/>
<gene>
    <name evidence="2" type="ORF">G6F64_012932</name>
</gene>
<feature type="region of interest" description="Disordered" evidence="1">
    <location>
        <begin position="1"/>
        <end position="58"/>
    </location>
</feature>
<feature type="compositionally biased region" description="Low complexity" evidence="1">
    <location>
        <begin position="1"/>
        <end position="16"/>
    </location>
</feature>
<sequence>MANSESTSSEFTTHTTRPGFSVPSEEAVPDPSFSFHNEGPSSVPGIDTTHHRPLGGAPSDNEIQEILLFLQDGYRRMVQYVEVDRPQKWNEMQNLVNRVDAALRRKECCLKDINTA</sequence>
<dbReference type="AlphaFoldDB" id="A0A9P7BL13"/>
<dbReference type="Proteomes" id="UP000716291">
    <property type="component" value="Unassembled WGS sequence"/>
</dbReference>
<accession>A0A9P7BL13</accession>